<evidence type="ECO:0000313" key="1">
    <source>
        <dbReference type="EMBL" id="VAW28713.1"/>
    </source>
</evidence>
<feature type="non-terminal residue" evidence="1">
    <location>
        <position position="56"/>
    </location>
</feature>
<reference evidence="1" key="1">
    <citation type="submission" date="2018-06" db="EMBL/GenBank/DDBJ databases">
        <authorList>
            <person name="Zhirakovskaya E."/>
        </authorList>
    </citation>
    <scope>NUCLEOTIDE SEQUENCE</scope>
</reference>
<protein>
    <submittedName>
        <fullName evidence="1">Uncharacterized protein</fullName>
    </submittedName>
</protein>
<organism evidence="1">
    <name type="scientific">hydrothermal vent metagenome</name>
    <dbReference type="NCBI Taxonomy" id="652676"/>
    <lineage>
        <taxon>unclassified sequences</taxon>
        <taxon>metagenomes</taxon>
        <taxon>ecological metagenomes</taxon>
    </lineage>
</organism>
<sequence>MLIATFAFSFISCRLQNEGLPEPNTQFDNFIEGQIVLGKQLENPYSVENMKKAHEN</sequence>
<dbReference type="AlphaFoldDB" id="A0A3B0UK81"/>
<dbReference type="EMBL" id="UOES01000442">
    <property type="protein sequence ID" value="VAW28713.1"/>
    <property type="molecule type" value="Genomic_DNA"/>
</dbReference>
<name>A0A3B0UK81_9ZZZZ</name>
<accession>A0A3B0UK81</accession>
<gene>
    <name evidence="1" type="ORF">MNBD_BACTEROID06-170</name>
</gene>
<proteinExistence type="predicted"/>